<organism evidence="2 3">
    <name type="scientific">Chelativorans salis</name>
    <dbReference type="NCBI Taxonomy" id="2978478"/>
    <lineage>
        <taxon>Bacteria</taxon>
        <taxon>Pseudomonadati</taxon>
        <taxon>Pseudomonadota</taxon>
        <taxon>Alphaproteobacteria</taxon>
        <taxon>Hyphomicrobiales</taxon>
        <taxon>Phyllobacteriaceae</taxon>
        <taxon>Chelativorans</taxon>
    </lineage>
</organism>
<proteinExistence type="predicted"/>
<gene>
    <name evidence="2" type="ORF">N5A92_23915</name>
</gene>
<feature type="domain" description="NAD-dependent epimerase/dehydratase" evidence="1">
    <location>
        <begin position="3"/>
        <end position="231"/>
    </location>
</feature>
<evidence type="ECO:0000313" key="3">
    <source>
        <dbReference type="Proteomes" id="UP001320831"/>
    </source>
</evidence>
<name>A0ABT2LU55_9HYPH</name>
<reference evidence="2 3" key="1">
    <citation type="submission" date="2022-09" db="EMBL/GenBank/DDBJ databases">
        <title>Chelativorans salina sp. nov., a novel slightly halophilic bacterium isolated from a saline lake sediment enrichment.</title>
        <authorList>
            <person name="Gao L."/>
            <person name="Fang B.-Z."/>
            <person name="Li W.-J."/>
        </authorList>
    </citation>
    <scope>NUCLEOTIDE SEQUENCE [LARGE SCALE GENOMIC DNA]</scope>
    <source>
        <strain evidence="2 3">EGI FJ00035</strain>
    </source>
</reference>
<dbReference type="EMBL" id="JAOCZP010000011">
    <property type="protein sequence ID" value="MCT7378070.1"/>
    <property type="molecule type" value="Genomic_DNA"/>
</dbReference>
<dbReference type="Gene3D" id="3.40.50.720">
    <property type="entry name" value="NAD(P)-binding Rossmann-like Domain"/>
    <property type="match status" value="1"/>
</dbReference>
<dbReference type="InterPro" id="IPR001509">
    <property type="entry name" value="Epimerase_deHydtase"/>
</dbReference>
<protein>
    <submittedName>
        <fullName evidence="2">NAD(P)-dependent oxidoreductase</fullName>
    </submittedName>
</protein>
<dbReference type="Proteomes" id="UP001320831">
    <property type="component" value="Unassembled WGS sequence"/>
</dbReference>
<dbReference type="PANTHER" id="PTHR48079">
    <property type="entry name" value="PROTEIN YEEZ"/>
    <property type="match status" value="1"/>
</dbReference>
<dbReference type="PANTHER" id="PTHR48079:SF6">
    <property type="entry name" value="NAD(P)-BINDING DOMAIN-CONTAINING PROTEIN-RELATED"/>
    <property type="match status" value="1"/>
</dbReference>
<dbReference type="RefSeq" id="WP_260906867.1">
    <property type="nucleotide sequence ID" value="NZ_JAOCZP010000011.1"/>
</dbReference>
<dbReference type="InterPro" id="IPR051783">
    <property type="entry name" value="NAD(P)-dependent_oxidoreduct"/>
</dbReference>
<dbReference type="Pfam" id="PF01370">
    <property type="entry name" value="Epimerase"/>
    <property type="match status" value="1"/>
</dbReference>
<evidence type="ECO:0000313" key="2">
    <source>
        <dbReference type="EMBL" id="MCT7378070.1"/>
    </source>
</evidence>
<accession>A0ABT2LU55</accession>
<keyword evidence="3" id="KW-1185">Reference proteome</keyword>
<evidence type="ECO:0000259" key="1">
    <source>
        <dbReference type="Pfam" id="PF01370"/>
    </source>
</evidence>
<dbReference type="InterPro" id="IPR036291">
    <property type="entry name" value="NAD(P)-bd_dom_sf"/>
</dbReference>
<comment type="caution">
    <text evidence="2">The sequence shown here is derived from an EMBL/GenBank/DDBJ whole genome shotgun (WGS) entry which is preliminary data.</text>
</comment>
<dbReference type="SUPFAM" id="SSF51735">
    <property type="entry name" value="NAD(P)-binding Rossmann-fold domains"/>
    <property type="match status" value="1"/>
</dbReference>
<sequence length="322" mass="34395">MRIFLAGATGAVGKPLVRQLIARGHDVTATTRSAAKAEALRQLGVTAVIIDGLDGAAVGEAVARAEPDAIIHQMTGVSGKPDFKNFDRWFAPTNALRTVGTDNLLAAARAVGVKRFVAQSYTGWNNIREGGPAKSEDDPLDTSPPKALTETLAAIQHLERSVTDAPLDGIVLRYGNFYGPGASEELVRMVQGRMMPILGGGTGIWSWIHVDDAAAAAVVALERGSPGLYNIVDDQPAAVSEWLPYLAEVVGAKPPLRLPVWLGRLVVGEMLVRWMTEARGASNAKAKRELSLELAWPTWRDGFRHGLVGQEPVASPQFRAVA</sequence>